<evidence type="ECO:0000256" key="2">
    <source>
        <dbReference type="SAM" id="Phobius"/>
    </source>
</evidence>
<keyword evidence="2" id="KW-1133">Transmembrane helix</keyword>
<dbReference type="PANTHER" id="PTHR34929:SF1">
    <property type="entry name" value="INAF MOTIF CONTAINING 2"/>
    <property type="match status" value="1"/>
</dbReference>
<reference evidence="3 4" key="1">
    <citation type="submission" date="2021-05" db="EMBL/GenBank/DDBJ databases">
        <authorList>
            <person name="Zahm M."/>
            <person name="Klopp C."/>
            <person name="Cabau C."/>
            <person name="Kuhl H."/>
            <person name="Suciu R."/>
            <person name="Ciorpac M."/>
            <person name="Holostenco D."/>
            <person name="Gessner J."/>
            <person name="Wuertz S."/>
            <person name="Hohne C."/>
            <person name="Stock M."/>
            <person name="Gislard M."/>
            <person name="Lluch J."/>
            <person name="Milhes M."/>
            <person name="Lampietro C."/>
            <person name="Lopez Roques C."/>
            <person name="Donnadieu C."/>
            <person name="Du K."/>
            <person name="Schartl M."/>
            <person name="Guiguen Y."/>
        </authorList>
    </citation>
    <scope>NUCLEOTIDE SEQUENCE [LARGE SCALE GENOMIC DNA]</scope>
    <source>
        <strain evidence="3">Hh-F2</strain>
        <tissue evidence="3">Blood</tissue>
    </source>
</reference>
<sequence length="319" mass="33847">MKTNNNGDAEKNGRAFKGPSYPGDQKAKLSANANKKWVRLATVVAYFLCVSLAAVILVIYYGLIWEPVKRILSAGQVGNISTLDSDASMMNTKDGKDTAGVDALGAAGAYTSLHKSFTLLQNKNTTNVTAVSADNASSEPLPARRVEAASVYFSRSWVSRYKRRLVPQLGSFIAASEGSASSAWPEEEAGDDVFSGDVMNLPLATGVPRGHQPSAVVNSRFVRRGKRSVHDDASRATAPKATLIGDYDDGGNLDVNAPLVTAAGSGEPIWGAEKEDSSVFVAEDSNPTEKPISIDSTAAVKEVRRLVSIPLPLSKRCGD</sequence>
<evidence type="ECO:0000256" key="1">
    <source>
        <dbReference type="SAM" id="MobiDB-lite"/>
    </source>
</evidence>
<dbReference type="Proteomes" id="UP001369086">
    <property type="component" value="Unassembled WGS sequence"/>
</dbReference>
<gene>
    <name evidence="3" type="ORF">HHUSO_G8913</name>
</gene>
<dbReference type="Pfam" id="PF15018">
    <property type="entry name" value="InaF-motif"/>
    <property type="match status" value="1"/>
</dbReference>
<proteinExistence type="predicted"/>
<feature type="region of interest" description="Disordered" evidence="1">
    <location>
        <begin position="1"/>
        <end position="21"/>
    </location>
</feature>
<name>A0ABR0ZS74_HUSHU</name>
<dbReference type="PANTHER" id="PTHR34929">
    <property type="entry name" value="ZGC:153157"/>
    <property type="match status" value="1"/>
</dbReference>
<dbReference type="EMBL" id="JAHFZB010000007">
    <property type="protein sequence ID" value="KAK6487670.1"/>
    <property type="molecule type" value="Genomic_DNA"/>
</dbReference>
<evidence type="ECO:0008006" key="5">
    <source>
        <dbReference type="Google" id="ProtNLM"/>
    </source>
</evidence>
<comment type="caution">
    <text evidence="3">The sequence shown here is derived from an EMBL/GenBank/DDBJ whole genome shotgun (WGS) entry which is preliminary data.</text>
</comment>
<evidence type="ECO:0000313" key="3">
    <source>
        <dbReference type="EMBL" id="KAK6487670.1"/>
    </source>
</evidence>
<dbReference type="InterPro" id="IPR029162">
    <property type="entry name" value="InaF-motif"/>
</dbReference>
<accession>A0ABR0ZS74</accession>
<evidence type="ECO:0000313" key="4">
    <source>
        <dbReference type="Proteomes" id="UP001369086"/>
    </source>
</evidence>
<keyword evidence="2" id="KW-0812">Transmembrane</keyword>
<protein>
    <recommendedName>
        <fullName evidence="5">Transmembrane protein INAFM2</fullName>
    </recommendedName>
</protein>
<keyword evidence="2" id="KW-0472">Membrane</keyword>
<feature type="transmembrane region" description="Helical" evidence="2">
    <location>
        <begin position="43"/>
        <end position="63"/>
    </location>
</feature>
<keyword evidence="4" id="KW-1185">Reference proteome</keyword>
<organism evidence="3 4">
    <name type="scientific">Huso huso</name>
    <name type="common">Beluga</name>
    <name type="synonym">Acipenser huso</name>
    <dbReference type="NCBI Taxonomy" id="61971"/>
    <lineage>
        <taxon>Eukaryota</taxon>
        <taxon>Metazoa</taxon>
        <taxon>Chordata</taxon>
        <taxon>Craniata</taxon>
        <taxon>Vertebrata</taxon>
        <taxon>Euteleostomi</taxon>
        <taxon>Actinopterygii</taxon>
        <taxon>Chondrostei</taxon>
        <taxon>Acipenseriformes</taxon>
        <taxon>Acipenseridae</taxon>
        <taxon>Huso</taxon>
    </lineage>
</organism>